<keyword evidence="3" id="KW-1185">Reference proteome</keyword>
<feature type="compositionally biased region" description="Polar residues" evidence="1">
    <location>
        <begin position="145"/>
        <end position="161"/>
    </location>
</feature>
<feature type="region of interest" description="Disordered" evidence="1">
    <location>
        <begin position="137"/>
        <end position="161"/>
    </location>
</feature>
<evidence type="ECO:0000313" key="3">
    <source>
        <dbReference type="Proteomes" id="UP000008694"/>
    </source>
</evidence>
<sequence>MDQSLKKVIEGEINIEWTIVSPRSKLEFLVQSFPLAASNQSMGESRLNHRNQVKGRFPQEAILKKETIPSEKYVVHEKKLKHLKDDLITICGIQREKHCVKHVLEQTVLMCGHCWKEKAEKLQASTKGIGISRLLSGPIAEDNGNDSQTESTDATAVARTS</sequence>
<dbReference type="HOGENOM" id="CLU_1646030_0_0_1"/>
<gene>
    <name evidence="2" type="ORF">ARALYDRAFT_664116</name>
</gene>
<evidence type="ECO:0000313" key="2">
    <source>
        <dbReference type="EMBL" id="EFH51386.1"/>
    </source>
</evidence>
<protein>
    <submittedName>
        <fullName evidence="2">Predicted protein</fullName>
    </submittedName>
</protein>
<dbReference type="EMBL" id="GL348717">
    <property type="protein sequence ID" value="EFH51386.1"/>
    <property type="molecule type" value="Genomic_DNA"/>
</dbReference>
<organism evidence="3">
    <name type="scientific">Arabidopsis lyrata subsp. lyrata</name>
    <name type="common">Lyre-leaved rock-cress</name>
    <dbReference type="NCBI Taxonomy" id="81972"/>
    <lineage>
        <taxon>Eukaryota</taxon>
        <taxon>Viridiplantae</taxon>
        <taxon>Streptophyta</taxon>
        <taxon>Embryophyta</taxon>
        <taxon>Tracheophyta</taxon>
        <taxon>Spermatophyta</taxon>
        <taxon>Magnoliopsida</taxon>
        <taxon>eudicotyledons</taxon>
        <taxon>Gunneridae</taxon>
        <taxon>Pentapetalae</taxon>
        <taxon>rosids</taxon>
        <taxon>malvids</taxon>
        <taxon>Brassicales</taxon>
        <taxon>Brassicaceae</taxon>
        <taxon>Camelineae</taxon>
        <taxon>Arabidopsis</taxon>
    </lineage>
</organism>
<accession>D7LQ34</accession>
<dbReference type="Proteomes" id="UP000008694">
    <property type="component" value="Unassembled WGS sequence"/>
</dbReference>
<dbReference type="Gramene" id="Al_scaffold_0005_151">
    <property type="protein sequence ID" value="Al_scaffold_0005_151"/>
    <property type="gene ID" value="Al_scaffold_0005_151"/>
</dbReference>
<name>D7LQ34_ARALL</name>
<dbReference type="AlphaFoldDB" id="D7LQ34"/>
<proteinExistence type="predicted"/>
<reference evidence="3" key="1">
    <citation type="journal article" date="2011" name="Nat. Genet.">
        <title>The Arabidopsis lyrata genome sequence and the basis of rapid genome size change.</title>
        <authorList>
            <person name="Hu T.T."/>
            <person name="Pattyn P."/>
            <person name="Bakker E.G."/>
            <person name="Cao J."/>
            <person name="Cheng J.-F."/>
            <person name="Clark R.M."/>
            <person name="Fahlgren N."/>
            <person name="Fawcett J.A."/>
            <person name="Grimwood J."/>
            <person name="Gundlach H."/>
            <person name="Haberer G."/>
            <person name="Hollister J.D."/>
            <person name="Ossowski S."/>
            <person name="Ottilar R.P."/>
            <person name="Salamov A.A."/>
            <person name="Schneeberger K."/>
            <person name="Spannagl M."/>
            <person name="Wang X."/>
            <person name="Yang L."/>
            <person name="Nasrallah M.E."/>
            <person name="Bergelson J."/>
            <person name="Carrington J.C."/>
            <person name="Gaut B.S."/>
            <person name="Schmutz J."/>
            <person name="Mayer K.F.X."/>
            <person name="Van de Peer Y."/>
            <person name="Grigoriev I.V."/>
            <person name="Nordborg M."/>
            <person name="Weigel D."/>
            <person name="Guo Y.-L."/>
        </authorList>
    </citation>
    <scope>NUCLEOTIDE SEQUENCE [LARGE SCALE GENOMIC DNA]</scope>
    <source>
        <strain evidence="3">cv. MN47</strain>
    </source>
</reference>
<evidence type="ECO:0000256" key="1">
    <source>
        <dbReference type="SAM" id="MobiDB-lite"/>
    </source>
</evidence>